<name>A0A366DP97_9HYPH</name>
<feature type="chain" id="PRO_5016735036" evidence="1">
    <location>
        <begin position="25"/>
        <end position="160"/>
    </location>
</feature>
<reference evidence="3 4" key="1">
    <citation type="submission" date="2018-06" db="EMBL/GenBank/DDBJ databases">
        <title>Genomic Encyclopedia of Type Strains, Phase IV (KMG-IV): sequencing the most valuable type-strain genomes for metagenomic binning, comparative biology and taxonomic classification.</title>
        <authorList>
            <person name="Goeker M."/>
        </authorList>
    </citation>
    <scope>NUCLEOTIDE SEQUENCE [LARGE SCALE GENOMIC DNA]</scope>
    <source>
        <strain evidence="3 4">DSM 25619</strain>
    </source>
</reference>
<keyword evidence="1" id="KW-0732">Signal</keyword>
<dbReference type="InterPro" id="IPR011008">
    <property type="entry name" value="Dimeric_a/b-barrel"/>
</dbReference>
<evidence type="ECO:0000313" key="3">
    <source>
        <dbReference type="EMBL" id="RBO91923.1"/>
    </source>
</evidence>
<dbReference type="Pfam" id="PF07876">
    <property type="entry name" value="Dabb"/>
    <property type="match status" value="1"/>
</dbReference>
<sequence>MRVFIALITFFTLITSMSIMNSQAQNLISPTHSAEFTAPDFKTGIIQHIVLFRYKPEVGGEQRKEVFDRFLQLKDKAKRDGKPYIVSIKAGAQNMSLEGAGQNFDQAFIVEFRSEGDRNYYVGTPAVTDPALYDPEHQKFKEFVGPFLTEHGALVYDFPS</sequence>
<comment type="caution">
    <text evidence="3">The sequence shown here is derived from an EMBL/GenBank/DDBJ whole genome shotgun (WGS) entry which is preliminary data.</text>
</comment>
<dbReference type="EMBL" id="QNRH01000008">
    <property type="protein sequence ID" value="RBO91923.1"/>
    <property type="molecule type" value="Genomic_DNA"/>
</dbReference>
<proteinExistence type="predicted"/>
<dbReference type="SUPFAM" id="SSF54909">
    <property type="entry name" value="Dimeric alpha+beta barrel"/>
    <property type="match status" value="1"/>
</dbReference>
<feature type="signal peptide" evidence="1">
    <location>
        <begin position="1"/>
        <end position="24"/>
    </location>
</feature>
<feature type="domain" description="Stress-response A/B barrel" evidence="2">
    <location>
        <begin position="46"/>
        <end position="158"/>
    </location>
</feature>
<keyword evidence="4" id="KW-1185">Reference proteome</keyword>
<evidence type="ECO:0000256" key="1">
    <source>
        <dbReference type="SAM" id="SignalP"/>
    </source>
</evidence>
<dbReference type="InterPro" id="IPR013097">
    <property type="entry name" value="Dabb"/>
</dbReference>
<dbReference type="Proteomes" id="UP000252893">
    <property type="component" value="Unassembled WGS sequence"/>
</dbReference>
<organism evidence="3 4">
    <name type="scientific">Pseudochrobactrum asaccharolyticum</name>
    <dbReference type="NCBI Taxonomy" id="354351"/>
    <lineage>
        <taxon>Bacteria</taxon>
        <taxon>Pseudomonadati</taxon>
        <taxon>Pseudomonadota</taxon>
        <taxon>Alphaproteobacteria</taxon>
        <taxon>Hyphomicrobiales</taxon>
        <taxon>Brucellaceae</taxon>
        <taxon>Pseudochrobactrum</taxon>
    </lineage>
</organism>
<protein>
    <submittedName>
        <fullName evidence="3">Stress responsive alpha/beta barrel protein</fullName>
    </submittedName>
</protein>
<dbReference type="AlphaFoldDB" id="A0A366DP97"/>
<dbReference type="Gene3D" id="3.30.70.100">
    <property type="match status" value="1"/>
</dbReference>
<dbReference type="PROSITE" id="PS51502">
    <property type="entry name" value="S_R_A_B_BARREL"/>
    <property type="match status" value="1"/>
</dbReference>
<dbReference type="OrthoDB" id="7282220at2"/>
<dbReference type="SMART" id="SM00886">
    <property type="entry name" value="Dabb"/>
    <property type="match status" value="1"/>
</dbReference>
<accession>A0A366DP97</accession>
<gene>
    <name evidence="3" type="ORF">DFR47_10867</name>
</gene>
<evidence type="ECO:0000259" key="2">
    <source>
        <dbReference type="PROSITE" id="PS51502"/>
    </source>
</evidence>
<evidence type="ECO:0000313" key="4">
    <source>
        <dbReference type="Proteomes" id="UP000252893"/>
    </source>
</evidence>